<dbReference type="InParanoid" id="A0A803SUZ5"/>
<dbReference type="InterPro" id="IPR042336">
    <property type="entry name" value="GOLIM4"/>
</dbReference>
<protein>
    <submittedName>
        <fullName evidence="3">Uncharacterized protein</fullName>
    </submittedName>
</protein>
<feature type="compositionally biased region" description="Acidic residues" evidence="2">
    <location>
        <begin position="454"/>
        <end position="466"/>
    </location>
</feature>
<reference evidence="3" key="3">
    <citation type="submission" date="2025-09" db="UniProtKB">
        <authorList>
            <consortium name="Ensembl"/>
        </authorList>
    </citation>
    <scope>IDENTIFICATION</scope>
</reference>
<dbReference type="GO" id="GO:0000139">
    <property type="term" value="C:Golgi membrane"/>
    <property type="evidence" value="ECO:0007669"/>
    <property type="project" value="InterPro"/>
</dbReference>
<dbReference type="GO" id="GO:0016020">
    <property type="term" value="C:membrane"/>
    <property type="evidence" value="ECO:0000318"/>
    <property type="project" value="GO_Central"/>
</dbReference>
<feature type="coiled-coil region" evidence="1">
    <location>
        <begin position="11"/>
        <end position="56"/>
    </location>
</feature>
<feature type="region of interest" description="Disordered" evidence="2">
    <location>
        <begin position="240"/>
        <end position="263"/>
    </location>
</feature>
<reference evidence="3" key="1">
    <citation type="submission" date="2009-12" db="EMBL/GenBank/DDBJ databases">
        <title>The Genome Sequence of Anolis carolinensis (Green Anole Lizard).</title>
        <authorList>
            <consortium name="The Genome Sequencing Platform"/>
            <person name="Di Palma F."/>
            <person name="Alfoldi J."/>
            <person name="Heiman D."/>
            <person name="Young S."/>
            <person name="Grabherr M."/>
            <person name="Johnson J."/>
            <person name="Lander E.S."/>
            <person name="Lindblad-Toh K."/>
        </authorList>
    </citation>
    <scope>NUCLEOTIDE SEQUENCE [LARGE SCALE GENOMIC DNA]</scope>
    <source>
        <strain evidence="3">JBL SC #1</strain>
    </source>
</reference>
<feature type="region of interest" description="Disordered" evidence="2">
    <location>
        <begin position="178"/>
        <end position="211"/>
    </location>
</feature>
<name>A0A803SUZ5_ANOCA</name>
<reference evidence="3" key="2">
    <citation type="submission" date="2025-08" db="UniProtKB">
        <authorList>
            <consortium name="Ensembl"/>
        </authorList>
    </citation>
    <scope>IDENTIFICATION</scope>
</reference>
<dbReference type="AlphaFoldDB" id="A0A803SUZ5"/>
<evidence type="ECO:0000256" key="2">
    <source>
        <dbReference type="SAM" id="MobiDB-lite"/>
    </source>
</evidence>
<feature type="compositionally biased region" description="Basic and acidic residues" evidence="2">
    <location>
        <begin position="483"/>
        <end position="499"/>
    </location>
</feature>
<dbReference type="Ensembl" id="ENSACAT00000037104.1">
    <property type="protein sequence ID" value="ENSACAP00000026785.1"/>
    <property type="gene ID" value="ENSACAG00000037337.1"/>
</dbReference>
<proteinExistence type="predicted"/>
<organism evidence="3 4">
    <name type="scientific">Anolis carolinensis</name>
    <name type="common">Green anole</name>
    <name type="synonym">American chameleon</name>
    <dbReference type="NCBI Taxonomy" id="28377"/>
    <lineage>
        <taxon>Eukaryota</taxon>
        <taxon>Metazoa</taxon>
        <taxon>Chordata</taxon>
        <taxon>Craniata</taxon>
        <taxon>Vertebrata</taxon>
        <taxon>Euteleostomi</taxon>
        <taxon>Lepidosauria</taxon>
        <taxon>Squamata</taxon>
        <taxon>Bifurcata</taxon>
        <taxon>Unidentata</taxon>
        <taxon>Episquamata</taxon>
        <taxon>Toxicofera</taxon>
        <taxon>Iguania</taxon>
        <taxon>Dactyloidae</taxon>
        <taxon>Anolis</taxon>
    </lineage>
</organism>
<feature type="compositionally biased region" description="Basic and acidic residues" evidence="2">
    <location>
        <begin position="245"/>
        <end position="263"/>
    </location>
</feature>
<evidence type="ECO:0000256" key="1">
    <source>
        <dbReference type="SAM" id="Coils"/>
    </source>
</evidence>
<dbReference type="GO" id="GO:0005794">
    <property type="term" value="C:Golgi apparatus"/>
    <property type="evidence" value="ECO:0000318"/>
    <property type="project" value="GO_Central"/>
</dbReference>
<feature type="compositionally biased region" description="Basic and acidic residues" evidence="2">
    <location>
        <begin position="364"/>
        <end position="376"/>
    </location>
</feature>
<dbReference type="PANTHER" id="PTHR22909">
    <property type="entry name" value="GOLGI INTEGRAL MEMBRANE PROTEIN 4"/>
    <property type="match status" value="1"/>
</dbReference>
<dbReference type="Proteomes" id="UP000001646">
    <property type="component" value="Unplaced"/>
</dbReference>
<dbReference type="PANTHER" id="PTHR22909:SF23">
    <property type="entry name" value="GOLGI INTEGRAL MEMBRANE PROTEIN 4-LIKE"/>
    <property type="match status" value="1"/>
</dbReference>
<keyword evidence="4" id="KW-1185">Reference proteome</keyword>
<accession>A0A803SUZ5</accession>
<feature type="compositionally biased region" description="Basic and acidic residues" evidence="2">
    <location>
        <begin position="406"/>
        <end position="416"/>
    </location>
</feature>
<evidence type="ECO:0000313" key="3">
    <source>
        <dbReference type="Ensembl" id="ENSACAP00000026785.1"/>
    </source>
</evidence>
<feature type="region of interest" description="Disordered" evidence="2">
    <location>
        <begin position="308"/>
        <end position="499"/>
    </location>
</feature>
<evidence type="ECO:0000313" key="4">
    <source>
        <dbReference type="Proteomes" id="UP000001646"/>
    </source>
</evidence>
<sequence length="499" mass="55537">MNRYGALSSQHKILKNQHNEVKKQLVDLQLQHNGLKLEHRKIVETHNQKYAQLQREKGSEILALQDTVYKLREESKLLRKAHQDIHSQLLNARVQMEEFRQLKETLQKMPSFKEMVVMKGQQKPPVKEQPPMPALGPLQVVRSKASTSNDAKASLNPLEKTVASAGSSVFAQASDIKHQGGENLPDGQVSHRNDGPKSQGSMPLSQVVPPDDGHLPPVAWAPSGRKDNAIIRFTRMVNSVQNGNPDHKSTRAENEGNVHPEDLSRDHRISPALETAQTLGKQPSMGSQWDPAVQSWQDIVKKVNAQMDEKHPYSQSIREPVVANGNPKMAGQQEGVERPLPSNWADGKGNTDNEELQMDAGMIAREDDPRSYKEATAHQSAVSDRAADPALDPNNQGKDEFEEAELERPDIEEKANQADNNSDGPTNGAKDSTKEKIPKVDAAGPGPKKISNDLMDDYQEDEEEDLEDHRGEADDADDLELGPEQKDRIEGGNRKENYY</sequence>
<keyword evidence="1" id="KW-0175">Coiled coil</keyword>